<accession>A0AAE0C9I3</accession>
<protein>
    <submittedName>
        <fullName evidence="2">Uncharacterized protein</fullName>
    </submittedName>
</protein>
<evidence type="ECO:0000256" key="1">
    <source>
        <dbReference type="SAM" id="MobiDB-lite"/>
    </source>
</evidence>
<feature type="compositionally biased region" description="Acidic residues" evidence="1">
    <location>
        <begin position="428"/>
        <end position="444"/>
    </location>
</feature>
<proteinExistence type="predicted"/>
<dbReference type="Proteomes" id="UP001190700">
    <property type="component" value="Unassembled WGS sequence"/>
</dbReference>
<dbReference type="EMBL" id="LGRX02026846">
    <property type="protein sequence ID" value="KAK3250204.1"/>
    <property type="molecule type" value="Genomic_DNA"/>
</dbReference>
<gene>
    <name evidence="2" type="ORF">CYMTET_40409</name>
</gene>
<sequence>MASGAVGGTVPAAERDALANLFKKVAFIEAFIRMELKKKGSATSPAAVVADAKRKRGGLKGYRTGMHAQPAVGFDAVAKRAKPLCPRCPGGAYHGWRECPLGVQTPEHAGTAAAFYAPRATHGAPAVLHGDREPTGGIDLSAYGFVVDRRGASEDSDDSDDEDLDDIRELKKQVENAAARRGVSFTHASFAPQPVAAPPAAVLPQPAADAPLAAAGRWQNRASLHAPLAAAAVSMPHAQVQDTVVPEPQGPWMRGPDGLDRPVLARDDSCEAPGEQTPASMHRLAIGPGDSSESDENDDNEFEEYLAADRTAYASGKVVAAAPAPGGAFPPAGFHTVWDMPLERTRERLAAGGASHFPNPPYDSPSPRPLDALADSLTVALEPDVLAAYQQGFLAALRLRDSPGAVPGAGGTAAGDALRTVVPPPGGEIDDLTAEDAVPEDEDKDTIVDAGAVSEQSEI</sequence>
<organism evidence="2 3">
    <name type="scientific">Cymbomonas tetramitiformis</name>
    <dbReference type="NCBI Taxonomy" id="36881"/>
    <lineage>
        <taxon>Eukaryota</taxon>
        <taxon>Viridiplantae</taxon>
        <taxon>Chlorophyta</taxon>
        <taxon>Pyramimonadophyceae</taxon>
        <taxon>Pyramimonadales</taxon>
        <taxon>Pyramimonadaceae</taxon>
        <taxon>Cymbomonas</taxon>
    </lineage>
</organism>
<feature type="region of interest" description="Disordered" evidence="1">
    <location>
        <begin position="408"/>
        <end position="459"/>
    </location>
</feature>
<feature type="region of interest" description="Disordered" evidence="1">
    <location>
        <begin position="239"/>
        <end position="300"/>
    </location>
</feature>
<feature type="compositionally biased region" description="Basic and acidic residues" evidence="1">
    <location>
        <begin position="257"/>
        <end position="269"/>
    </location>
</feature>
<reference evidence="2 3" key="1">
    <citation type="journal article" date="2015" name="Genome Biol. Evol.">
        <title>Comparative Genomics of a Bacterivorous Green Alga Reveals Evolutionary Causalities and Consequences of Phago-Mixotrophic Mode of Nutrition.</title>
        <authorList>
            <person name="Burns J.A."/>
            <person name="Paasch A."/>
            <person name="Narechania A."/>
            <person name="Kim E."/>
        </authorList>
    </citation>
    <scope>NUCLEOTIDE SEQUENCE [LARGE SCALE GENOMIC DNA]</scope>
    <source>
        <strain evidence="2 3">PLY_AMNH</strain>
    </source>
</reference>
<evidence type="ECO:0000313" key="3">
    <source>
        <dbReference type="Proteomes" id="UP001190700"/>
    </source>
</evidence>
<dbReference type="AlphaFoldDB" id="A0AAE0C9I3"/>
<name>A0AAE0C9I3_9CHLO</name>
<comment type="caution">
    <text evidence="2">The sequence shown here is derived from an EMBL/GenBank/DDBJ whole genome shotgun (WGS) entry which is preliminary data.</text>
</comment>
<keyword evidence="3" id="KW-1185">Reference proteome</keyword>
<evidence type="ECO:0000313" key="2">
    <source>
        <dbReference type="EMBL" id="KAK3250204.1"/>
    </source>
</evidence>